<reference evidence="13" key="1">
    <citation type="submission" date="2018-10" db="EMBL/GenBank/DDBJ databases">
        <title>Population genomic analysis revealed the cold adaptation of white poplar.</title>
        <authorList>
            <person name="Liu Y.-J."/>
        </authorList>
    </citation>
    <scope>NUCLEOTIDE SEQUENCE [LARGE SCALE GENOMIC DNA]</scope>
    <source>
        <strain evidence="13">PAL-ZL1</strain>
    </source>
</reference>
<gene>
    <name evidence="13" type="ORF">D5086_0000187880</name>
</gene>
<evidence type="ECO:0000256" key="11">
    <source>
        <dbReference type="ARBA" id="ARBA00047899"/>
    </source>
</evidence>
<organism evidence="13">
    <name type="scientific">Populus alba</name>
    <name type="common">White poplar</name>
    <dbReference type="NCBI Taxonomy" id="43335"/>
    <lineage>
        <taxon>Eukaryota</taxon>
        <taxon>Viridiplantae</taxon>
        <taxon>Streptophyta</taxon>
        <taxon>Embryophyta</taxon>
        <taxon>Tracheophyta</taxon>
        <taxon>Spermatophyta</taxon>
        <taxon>Magnoliopsida</taxon>
        <taxon>eudicotyledons</taxon>
        <taxon>Gunneridae</taxon>
        <taxon>Pentapetalae</taxon>
        <taxon>rosids</taxon>
        <taxon>fabids</taxon>
        <taxon>Malpighiales</taxon>
        <taxon>Salicaceae</taxon>
        <taxon>Saliceae</taxon>
        <taxon>Populus</taxon>
    </lineage>
</organism>
<keyword evidence="5" id="KW-0812">Transmembrane</keyword>
<keyword evidence="3" id="KW-0597">Phosphoprotein</keyword>
<keyword evidence="8" id="KW-0067">ATP-binding</keyword>
<name>A0A4U5PRX8_POPAL</name>
<dbReference type="SUPFAM" id="SSF56112">
    <property type="entry name" value="Protein kinase-like (PK-like)"/>
    <property type="match status" value="2"/>
</dbReference>
<dbReference type="PANTHER" id="PTHR47984:SF15">
    <property type="entry name" value="PROTEIN KINASE DOMAIN-CONTAINING PROTEIN"/>
    <property type="match status" value="1"/>
</dbReference>
<comment type="catalytic activity">
    <reaction evidence="11">
        <text>L-threonyl-[protein] + ATP = O-phospho-L-threonyl-[protein] + ADP + H(+)</text>
        <dbReference type="Rhea" id="RHEA:46608"/>
        <dbReference type="Rhea" id="RHEA-COMP:11060"/>
        <dbReference type="Rhea" id="RHEA-COMP:11605"/>
        <dbReference type="ChEBI" id="CHEBI:15378"/>
        <dbReference type="ChEBI" id="CHEBI:30013"/>
        <dbReference type="ChEBI" id="CHEBI:30616"/>
        <dbReference type="ChEBI" id="CHEBI:61977"/>
        <dbReference type="ChEBI" id="CHEBI:456216"/>
        <dbReference type="EC" id="2.7.11.1"/>
    </reaction>
</comment>
<evidence type="ECO:0000256" key="4">
    <source>
        <dbReference type="ARBA" id="ARBA00022679"/>
    </source>
</evidence>
<evidence type="ECO:0000256" key="3">
    <source>
        <dbReference type="ARBA" id="ARBA00022553"/>
    </source>
</evidence>
<dbReference type="GO" id="GO:0016020">
    <property type="term" value="C:membrane"/>
    <property type="evidence" value="ECO:0007669"/>
    <property type="project" value="UniProtKB-SubCell"/>
</dbReference>
<evidence type="ECO:0000256" key="1">
    <source>
        <dbReference type="ARBA" id="ARBA00004167"/>
    </source>
</evidence>
<proteinExistence type="predicted"/>
<protein>
    <recommendedName>
        <fullName evidence="2">non-specific serine/threonine protein kinase</fullName>
        <ecNumber evidence="2">2.7.11.1</ecNumber>
    </recommendedName>
</protein>
<dbReference type="GO" id="GO:0004674">
    <property type="term" value="F:protein serine/threonine kinase activity"/>
    <property type="evidence" value="ECO:0007669"/>
    <property type="project" value="UniProtKB-EC"/>
</dbReference>
<dbReference type="InterPro" id="IPR052232">
    <property type="entry name" value="RLK_Ser/Thr-Kinase"/>
</dbReference>
<keyword evidence="7" id="KW-0418">Kinase</keyword>
<evidence type="ECO:0000256" key="9">
    <source>
        <dbReference type="ARBA" id="ARBA00022989"/>
    </source>
</evidence>
<evidence type="ECO:0000256" key="10">
    <source>
        <dbReference type="ARBA" id="ARBA00023136"/>
    </source>
</evidence>
<dbReference type="AlphaFoldDB" id="A0A4U5PRX8"/>
<keyword evidence="4" id="KW-0808">Transferase</keyword>
<dbReference type="GO" id="GO:0005524">
    <property type="term" value="F:ATP binding"/>
    <property type="evidence" value="ECO:0007669"/>
    <property type="project" value="UniProtKB-KW"/>
</dbReference>
<keyword evidence="9" id="KW-1133">Transmembrane helix</keyword>
<accession>A0A4U5PRX8</accession>
<comment type="catalytic activity">
    <reaction evidence="12">
        <text>L-seryl-[protein] + ATP = O-phospho-L-seryl-[protein] + ADP + H(+)</text>
        <dbReference type="Rhea" id="RHEA:17989"/>
        <dbReference type="Rhea" id="RHEA-COMP:9863"/>
        <dbReference type="Rhea" id="RHEA-COMP:11604"/>
        <dbReference type="ChEBI" id="CHEBI:15378"/>
        <dbReference type="ChEBI" id="CHEBI:29999"/>
        <dbReference type="ChEBI" id="CHEBI:30616"/>
        <dbReference type="ChEBI" id="CHEBI:83421"/>
        <dbReference type="ChEBI" id="CHEBI:456216"/>
        <dbReference type="EC" id="2.7.11.1"/>
    </reaction>
</comment>
<keyword evidence="10" id="KW-0472">Membrane</keyword>
<dbReference type="STRING" id="43335.A0A4U5PRX8"/>
<evidence type="ECO:0000256" key="5">
    <source>
        <dbReference type="ARBA" id="ARBA00022692"/>
    </source>
</evidence>
<dbReference type="PANTHER" id="PTHR47984">
    <property type="entry name" value="OS01G0323000 PROTEIN"/>
    <property type="match status" value="1"/>
</dbReference>
<evidence type="ECO:0000256" key="2">
    <source>
        <dbReference type="ARBA" id="ARBA00012513"/>
    </source>
</evidence>
<evidence type="ECO:0000256" key="7">
    <source>
        <dbReference type="ARBA" id="ARBA00022777"/>
    </source>
</evidence>
<dbReference type="EC" id="2.7.11.1" evidence="2"/>
<dbReference type="Gene3D" id="3.30.200.20">
    <property type="entry name" value="Phosphorylase Kinase, domain 1"/>
    <property type="match status" value="1"/>
</dbReference>
<evidence type="ECO:0000256" key="8">
    <source>
        <dbReference type="ARBA" id="ARBA00022840"/>
    </source>
</evidence>
<evidence type="ECO:0000313" key="13">
    <source>
        <dbReference type="EMBL" id="TKR99979.1"/>
    </source>
</evidence>
<dbReference type="EMBL" id="RCHU01000619">
    <property type="protein sequence ID" value="TKR99979.1"/>
    <property type="molecule type" value="Genomic_DNA"/>
</dbReference>
<dbReference type="InterPro" id="IPR011009">
    <property type="entry name" value="Kinase-like_dom_sf"/>
</dbReference>
<comment type="subcellular location">
    <subcellularLocation>
        <location evidence="1">Membrane</location>
        <topology evidence="1">Single-pass membrane protein</topology>
    </subcellularLocation>
</comment>
<evidence type="ECO:0000256" key="6">
    <source>
        <dbReference type="ARBA" id="ARBA00022741"/>
    </source>
</evidence>
<comment type="caution">
    <text evidence="13">The sequence shown here is derived from an EMBL/GenBank/DDBJ whole genome shotgun (WGS) entry which is preliminary data.</text>
</comment>
<keyword evidence="6" id="KW-0547">Nucleotide-binding</keyword>
<evidence type="ECO:0000256" key="12">
    <source>
        <dbReference type="ARBA" id="ARBA00048679"/>
    </source>
</evidence>
<sequence length="199" mass="22359">MDSNTCFDCCPYCSLFGHITVAWIIYLCRRKSKPFKPHSRLSNPLSMKDYKNSCTTPSMDKRGDRIASKEIEVVADGFADKNLVGSGNRGVVYRGVMLDATRVAVKRLLSNSYLAQADKSAGVMSEKSDVYSFGILVMEIICARVPVDHNQPQVQISYLQDASFTLLSVNKMPNLVKVILVHMRKKERKINLHQKITPV</sequence>